<dbReference type="Pfam" id="PF11280">
    <property type="entry name" value="DUF3081"/>
    <property type="match status" value="1"/>
</dbReference>
<gene>
    <name evidence="1" type="ORF">TQ33_1645</name>
</gene>
<proteinExistence type="predicted"/>
<dbReference type="STRING" id="914150.TQ33_1645"/>
<dbReference type="Proteomes" id="UP000034071">
    <property type="component" value="Chromosome"/>
</dbReference>
<evidence type="ECO:0000313" key="1">
    <source>
        <dbReference type="EMBL" id="AKE52588.1"/>
    </source>
</evidence>
<reference evidence="1 2" key="1">
    <citation type="submission" date="2015-02" db="EMBL/GenBank/DDBJ databases">
        <title>Complete genome sequence of Kangiella geojedonensis strain YCS-5T.</title>
        <authorList>
            <person name="Kim K.M."/>
        </authorList>
    </citation>
    <scope>NUCLEOTIDE SEQUENCE [LARGE SCALE GENOMIC DNA]</scope>
    <source>
        <strain evidence="1 2">YCS-5</strain>
    </source>
</reference>
<sequence length="90" mass="10544">MSSEIDIRMALRAYQKVVELGEKRGNKHYYKGISAYSDLDGYNVDLTDDKVTLSINFHSKYNLDYKSALDKDEFMEKLKKIDKIKSKQQE</sequence>
<name>A0A0F6RCP2_9GAMM</name>
<dbReference type="InterPro" id="IPR021432">
    <property type="entry name" value="DUF3081"/>
</dbReference>
<dbReference type="KEGG" id="kge:TQ33_1645"/>
<protein>
    <recommendedName>
        <fullName evidence="3">DUF3081 domain-containing protein</fullName>
    </recommendedName>
</protein>
<accession>A0A0F6RCP2</accession>
<evidence type="ECO:0008006" key="3">
    <source>
        <dbReference type="Google" id="ProtNLM"/>
    </source>
</evidence>
<dbReference type="OrthoDB" id="5818611at2"/>
<organism evidence="1 2">
    <name type="scientific">Kangiella geojedonensis</name>
    <dbReference type="NCBI Taxonomy" id="914150"/>
    <lineage>
        <taxon>Bacteria</taxon>
        <taxon>Pseudomonadati</taxon>
        <taxon>Pseudomonadota</taxon>
        <taxon>Gammaproteobacteria</taxon>
        <taxon>Kangiellales</taxon>
        <taxon>Kangiellaceae</taxon>
        <taxon>Kangiella</taxon>
    </lineage>
</organism>
<dbReference type="AlphaFoldDB" id="A0A0F6RCP2"/>
<dbReference type="EMBL" id="CP010975">
    <property type="protein sequence ID" value="AKE52588.1"/>
    <property type="molecule type" value="Genomic_DNA"/>
</dbReference>
<evidence type="ECO:0000313" key="2">
    <source>
        <dbReference type="Proteomes" id="UP000034071"/>
    </source>
</evidence>
<dbReference type="HOGENOM" id="CLU_167650_0_0_6"/>
<dbReference type="RefSeq" id="WP_046561638.1">
    <property type="nucleotide sequence ID" value="NZ_CP010975.1"/>
</dbReference>
<keyword evidence="2" id="KW-1185">Reference proteome</keyword>